<dbReference type="EMBL" id="JBANMG010000002">
    <property type="protein sequence ID" value="KAK6957107.1"/>
    <property type="molecule type" value="Genomic_DNA"/>
</dbReference>
<feature type="region of interest" description="Disordered" evidence="1">
    <location>
        <begin position="124"/>
        <end position="242"/>
    </location>
</feature>
<dbReference type="Proteomes" id="UP001369815">
    <property type="component" value="Unassembled WGS sequence"/>
</dbReference>
<comment type="caution">
    <text evidence="2">The sequence shown here is derived from an EMBL/GenBank/DDBJ whole genome shotgun (WGS) entry which is preliminary data.</text>
</comment>
<feature type="compositionally biased region" description="Pro residues" evidence="1">
    <location>
        <begin position="134"/>
        <end position="145"/>
    </location>
</feature>
<keyword evidence="3" id="KW-1185">Reference proteome</keyword>
<accession>A0AAX6MXH7</accession>
<feature type="compositionally biased region" description="Pro residues" evidence="1">
    <location>
        <begin position="170"/>
        <end position="180"/>
    </location>
</feature>
<evidence type="ECO:0000313" key="2">
    <source>
        <dbReference type="EMBL" id="KAK6957107.1"/>
    </source>
</evidence>
<feature type="compositionally biased region" description="Basic and acidic residues" evidence="1">
    <location>
        <begin position="24"/>
        <end position="36"/>
    </location>
</feature>
<sequence length="242" mass="25866">MGDQIFGTGQPAGVTPPRNQSVEAPRDVSHVSRADYRGETMTAKEVFINIRSIGQVNFNYGVPHSEPYETSELPDVFDVPELPESPAQRDDSVFKDVKPEPTSYVDQPIRWSVPAREVLPLIPPITPQTGKLPPVTPPPQTPVQPPNRQGGNGGDPQVPLPPRKIVFPQVYPPQTPPTPTPAGRNTIPKWATGPVSPLFPSTPSPGPGPHVLPTGNTPAQNPTGNLGGIPVWAATPAQWGAK</sequence>
<gene>
    <name evidence="2" type="ORF">Daesc_002392</name>
</gene>
<feature type="region of interest" description="Disordered" evidence="1">
    <location>
        <begin position="84"/>
        <end position="103"/>
    </location>
</feature>
<feature type="compositionally biased region" description="Polar residues" evidence="1">
    <location>
        <begin position="214"/>
        <end position="224"/>
    </location>
</feature>
<protein>
    <submittedName>
        <fullName evidence="2">Uncharacterized protein</fullName>
    </submittedName>
</protein>
<dbReference type="AlphaFoldDB" id="A0AAX6MXH7"/>
<organism evidence="2 3">
    <name type="scientific">Daldinia eschscholtzii</name>
    <dbReference type="NCBI Taxonomy" id="292717"/>
    <lineage>
        <taxon>Eukaryota</taxon>
        <taxon>Fungi</taxon>
        <taxon>Dikarya</taxon>
        <taxon>Ascomycota</taxon>
        <taxon>Pezizomycotina</taxon>
        <taxon>Sordariomycetes</taxon>
        <taxon>Xylariomycetidae</taxon>
        <taxon>Xylariales</taxon>
        <taxon>Hypoxylaceae</taxon>
        <taxon>Daldinia</taxon>
    </lineage>
</organism>
<reference evidence="2 3" key="1">
    <citation type="journal article" date="2024" name="Front Chem Biol">
        <title>Unveiling the potential of Daldinia eschscholtzii MFLUCC 19-0629 through bioactivity and bioinformatics studies for enhanced sustainable agriculture production.</title>
        <authorList>
            <person name="Brooks S."/>
            <person name="Weaver J.A."/>
            <person name="Klomchit A."/>
            <person name="Alharthi S.A."/>
            <person name="Onlamun T."/>
            <person name="Nurani R."/>
            <person name="Vong T.K."/>
            <person name="Alberti F."/>
            <person name="Greco C."/>
        </authorList>
    </citation>
    <scope>NUCLEOTIDE SEQUENCE [LARGE SCALE GENOMIC DNA]</scope>
    <source>
        <strain evidence="2">MFLUCC 19-0629</strain>
    </source>
</reference>
<name>A0AAX6MXH7_9PEZI</name>
<evidence type="ECO:0000256" key="1">
    <source>
        <dbReference type="SAM" id="MobiDB-lite"/>
    </source>
</evidence>
<feature type="compositionally biased region" description="Basic and acidic residues" evidence="1">
    <location>
        <begin position="87"/>
        <end position="99"/>
    </location>
</feature>
<feature type="compositionally biased region" description="Pro residues" evidence="1">
    <location>
        <begin position="200"/>
        <end position="210"/>
    </location>
</feature>
<feature type="region of interest" description="Disordered" evidence="1">
    <location>
        <begin position="1"/>
        <end position="36"/>
    </location>
</feature>
<proteinExistence type="predicted"/>
<evidence type="ECO:0000313" key="3">
    <source>
        <dbReference type="Proteomes" id="UP001369815"/>
    </source>
</evidence>